<dbReference type="NCBIfam" id="TIGR02206">
    <property type="entry name" value="intg_mem_TP0381"/>
    <property type="match status" value="1"/>
</dbReference>
<gene>
    <name evidence="2" type="ORF">KQI75_06545</name>
</gene>
<feature type="transmembrane region" description="Helical" evidence="1">
    <location>
        <begin position="162"/>
        <end position="182"/>
    </location>
</feature>
<feature type="transmembrane region" description="Helical" evidence="1">
    <location>
        <begin position="20"/>
        <end position="40"/>
    </location>
</feature>
<sequence length="241" mass="27836">MFFTYASHLPRGVGFSLFSAPHLCILAAILLFCLFGARWYKKLPDRKRRRCARTLGLLLFLADMLRYAVYWRMGGLSIYELPLHLCGLAVYLCVLHSLWKPDWLSQTLYTLCLPGACCALVFPDWTMYPFFSFVSLHSFLAHALLVLYIVAQTAAGEIVPRLSAIWKPLLFLCCVIPPIYWFDTQFHVNYMFLQLPSAGSPLMILSQWARGRHTVYLLLFAGIAFLVMLCMDLPFIKRYRR</sequence>
<proteinExistence type="predicted"/>
<feature type="transmembrane region" description="Helical" evidence="1">
    <location>
        <begin position="215"/>
        <end position="236"/>
    </location>
</feature>
<keyword evidence="1" id="KW-1133">Transmembrane helix</keyword>
<name>A0ABS6ERF7_9FIRM</name>
<feature type="transmembrane region" description="Helical" evidence="1">
    <location>
        <begin position="81"/>
        <end position="99"/>
    </location>
</feature>
<evidence type="ECO:0000256" key="1">
    <source>
        <dbReference type="SAM" id="Phobius"/>
    </source>
</evidence>
<feature type="transmembrane region" description="Helical" evidence="1">
    <location>
        <begin position="128"/>
        <end position="150"/>
    </location>
</feature>
<dbReference type="Pfam" id="PF14808">
    <property type="entry name" value="TMEM164"/>
    <property type="match status" value="1"/>
</dbReference>
<dbReference type="RefSeq" id="WP_216469943.1">
    <property type="nucleotide sequence ID" value="NZ_JAHLQI010000003.1"/>
</dbReference>
<accession>A0ABS6ERF7</accession>
<dbReference type="InterPro" id="IPR011737">
    <property type="entry name" value="CHP02206_TP0381"/>
</dbReference>
<dbReference type="EMBL" id="JAHLQI010000003">
    <property type="protein sequence ID" value="MBU5490277.1"/>
    <property type="molecule type" value="Genomic_DNA"/>
</dbReference>
<dbReference type="Proteomes" id="UP000783588">
    <property type="component" value="Unassembled WGS sequence"/>
</dbReference>
<evidence type="ECO:0000313" key="2">
    <source>
        <dbReference type="EMBL" id="MBU5490277.1"/>
    </source>
</evidence>
<comment type="caution">
    <text evidence="2">The sequence shown here is derived from an EMBL/GenBank/DDBJ whole genome shotgun (WGS) entry which is preliminary data.</text>
</comment>
<keyword evidence="1" id="KW-0812">Transmembrane</keyword>
<organism evidence="2 3">
    <name type="scientific">Butyricicoccus intestinisimiae</name>
    <dbReference type="NCBI Taxonomy" id="2841509"/>
    <lineage>
        <taxon>Bacteria</taxon>
        <taxon>Bacillati</taxon>
        <taxon>Bacillota</taxon>
        <taxon>Clostridia</taxon>
        <taxon>Eubacteriales</taxon>
        <taxon>Butyricicoccaceae</taxon>
        <taxon>Butyricicoccus</taxon>
    </lineage>
</organism>
<keyword evidence="3" id="KW-1185">Reference proteome</keyword>
<protein>
    <submittedName>
        <fullName evidence="2">TIGR02206 family membrane protein</fullName>
    </submittedName>
</protein>
<reference evidence="2 3" key="1">
    <citation type="submission" date="2021-06" db="EMBL/GenBank/DDBJ databases">
        <authorList>
            <person name="Sun Q."/>
            <person name="Li D."/>
        </authorList>
    </citation>
    <scope>NUCLEOTIDE SEQUENCE [LARGE SCALE GENOMIC DNA]</scope>
    <source>
        <strain evidence="2 3">MSJd-7</strain>
    </source>
</reference>
<keyword evidence="1" id="KW-0472">Membrane</keyword>
<evidence type="ECO:0000313" key="3">
    <source>
        <dbReference type="Proteomes" id="UP000783588"/>
    </source>
</evidence>